<dbReference type="InterPro" id="IPR005925">
    <property type="entry name" value="Agmatinase-rel"/>
</dbReference>
<evidence type="ECO:0000256" key="3">
    <source>
        <dbReference type="ARBA" id="ARBA00022801"/>
    </source>
</evidence>
<evidence type="ECO:0000256" key="1">
    <source>
        <dbReference type="ARBA" id="ARBA00009227"/>
    </source>
</evidence>
<feature type="binding site" evidence="4">
    <location>
        <position position="218"/>
    </location>
    <ligand>
        <name>Mn(2+)</name>
        <dbReference type="ChEBI" id="CHEBI:29035"/>
        <label>1</label>
    </ligand>
</feature>
<feature type="binding site" evidence="4">
    <location>
        <position position="216"/>
    </location>
    <ligand>
        <name>Mn(2+)</name>
        <dbReference type="ChEBI" id="CHEBI:29035"/>
        <label>1</label>
    </ligand>
</feature>
<dbReference type="PROSITE" id="PS51409">
    <property type="entry name" value="ARGINASE_2"/>
    <property type="match status" value="1"/>
</dbReference>
<keyword evidence="3 5" id="KW-0378">Hydrolase</keyword>
<evidence type="ECO:0000256" key="4">
    <source>
        <dbReference type="PIRSR" id="PIRSR036979-1"/>
    </source>
</evidence>
<dbReference type="EMBL" id="SUVG01000003">
    <property type="protein sequence ID" value="MBE6421042.1"/>
    <property type="molecule type" value="Genomic_DNA"/>
</dbReference>
<dbReference type="PANTHER" id="PTHR11358:SF26">
    <property type="entry name" value="GUANIDINO ACID HYDROLASE, MITOCHONDRIAL"/>
    <property type="match status" value="1"/>
</dbReference>
<dbReference type="GO" id="GO:0046872">
    <property type="term" value="F:metal ion binding"/>
    <property type="evidence" value="ECO:0007669"/>
    <property type="project" value="UniProtKB-KW"/>
</dbReference>
<dbReference type="AlphaFoldDB" id="A0A928DNJ2"/>
<dbReference type="PROSITE" id="PS01053">
    <property type="entry name" value="ARGINASE_1"/>
    <property type="match status" value="1"/>
</dbReference>
<dbReference type="GO" id="GO:0033389">
    <property type="term" value="P:putrescine biosynthetic process from arginine, via agmatine"/>
    <property type="evidence" value="ECO:0007669"/>
    <property type="project" value="TreeGrafter"/>
</dbReference>
<dbReference type="PIRSF" id="PIRSF036979">
    <property type="entry name" value="Arginase"/>
    <property type="match status" value="1"/>
</dbReference>
<dbReference type="InterPro" id="IPR006035">
    <property type="entry name" value="Ureohydrolase"/>
</dbReference>
<name>A0A928DNJ2_9BACT</name>
<keyword evidence="2 4" id="KW-0479">Metal-binding</keyword>
<dbReference type="NCBIfam" id="TIGR01230">
    <property type="entry name" value="agmatinase"/>
    <property type="match status" value="1"/>
</dbReference>
<dbReference type="PANTHER" id="PTHR11358">
    <property type="entry name" value="ARGINASE/AGMATINASE"/>
    <property type="match status" value="1"/>
</dbReference>
<reference evidence="6" key="1">
    <citation type="submission" date="2019-04" db="EMBL/GenBank/DDBJ databases">
        <title>Evolution of Biomass-Degrading Anaerobic Consortia Revealed by Metagenomics.</title>
        <authorList>
            <person name="Peng X."/>
        </authorList>
    </citation>
    <scope>NUCLEOTIDE SEQUENCE</scope>
    <source>
        <strain evidence="6">SIG66</strain>
    </source>
</reference>
<evidence type="ECO:0000313" key="7">
    <source>
        <dbReference type="Proteomes" id="UP000725649"/>
    </source>
</evidence>
<dbReference type="InterPro" id="IPR023696">
    <property type="entry name" value="Ureohydrolase_dom_sf"/>
</dbReference>
<proteinExistence type="inferred from homology"/>
<evidence type="ECO:0000256" key="2">
    <source>
        <dbReference type="ARBA" id="ARBA00022723"/>
    </source>
</evidence>
<evidence type="ECO:0000256" key="5">
    <source>
        <dbReference type="RuleBase" id="RU003684"/>
    </source>
</evidence>
<dbReference type="EC" id="3.5.3.11" evidence="6"/>
<dbReference type="SUPFAM" id="SSF52768">
    <property type="entry name" value="Arginase/deacetylase"/>
    <property type="match status" value="1"/>
</dbReference>
<comment type="cofactor">
    <cofactor evidence="4">
        <name>Mn(2+)</name>
        <dbReference type="ChEBI" id="CHEBI:29035"/>
    </cofactor>
    <text evidence="4">Binds 2 manganese ions per subunit.</text>
</comment>
<organism evidence="6 7">
    <name type="scientific">Candidatus Avelusimicrobium gallicola</name>
    <dbReference type="NCBI Taxonomy" id="2562704"/>
    <lineage>
        <taxon>Bacteria</taxon>
        <taxon>Pseudomonadati</taxon>
        <taxon>Elusimicrobiota</taxon>
        <taxon>Elusimicrobia</taxon>
        <taxon>Elusimicrobiales</taxon>
        <taxon>Elusimicrobiaceae</taxon>
        <taxon>Candidatus Avelusimicrobium</taxon>
    </lineage>
</organism>
<comment type="caution">
    <text evidence="6">The sequence shown here is derived from an EMBL/GenBank/DDBJ whole genome shotgun (WGS) entry which is preliminary data.</text>
</comment>
<feature type="binding site" evidence="4">
    <location>
        <position position="137"/>
    </location>
    <ligand>
        <name>Mn(2+)</name>
        <dbReference type="ChEBI" id="CHEBI:29035"/>
        <label>1</label>
    </ligand>
</feature>
<protein>
    <submittedName>
        <fullName evidence="6">Agmatinase</fullName>
        <ecNumber evidence="6">3.5.3.11</ecNumber>
    </submittedName>
</protein>
<sequence>MSENVQTDKFMGLENEKSSLALCKFAVVPVPFEKTVCYGQGTAKGPAAIIEASTQIELWDEETKTETWEEGINTQPAVNCKGSTNTVFKNIDKTVRNLMQYKAIPFYIGGEHTVTQALAQPYIEKYKNLSILHFDAHADLRETFEGTPKSHACALFPASRQVPVVQVGIRSVASEEKQYINAGKVTTFLMHEHRDIKKLIPQVLKKLTDTVYITIDVDGFDPSVIPATGTPQPGGFMWYEALDLFREVIKHKNIVAVDVVEACQRKADPITEFNTAKLIYRLMGYLSTKPAKKAKKK</sequence>
<dbReference type="GO" id="GO:0008783">
    <property type="term" value="F:agmatinase activity"/>
    <property type="evidence" value="ECO:0007669"/>
    <property type="project" value="UniProtKB-EC"/>
</dbReference>
<feature type="binding site" evidence="4">
    <location>
        <position position="135"/>
    </location>
    <ligand>
        <name>Mn(2+)</name>
        <dbReference type="ChEBI" id="CHEBI:29035"/>
        <label>1</label>
    </ligand>
</feature>
<dbReference type="CDD" id="cd11593">
    <property type="entry name" value="Agmatinase-like_2"/>
    <property type="match status" value="1"/>
</dbReference>
<keyword evidence="4" id="KW-0464">Manganese</keyword>
<feature type="binding site" evidence="4">
    <location>
        <position position="139"/>
    </location>
    <ligand>
        <name>Mn(2+)</name>
        <dbReference type="ChEBI" id="CHEBI:29035"/>
        <label>1</label>
    </ligand>
</feature>
<accession>A0A928DNJ2</accession>
<dbReference type="InterPro" id="IPR020855">
    <property type="entry name" value="Ureohydrolase_Mn_BS"/>
</dbReference>
<dbReference type="Gene3D" id="3.40.800.10">
    <property type="entry name" value="Ureohydrolase domain"/>
    <property type="match status" value="1"/>
</dbReference>
<comment type="similarity">
    <text evidence="1">Belongs to the arginase family. Agmatinase subfamily.</text>
</comment>
<feature type="binding site" evidence="4">
    <location>
        <position position="112"/>
    </location>
    <ligand>
        <name>Mn(2+)</name>
        <dbReference type="ChEBI" id="CHEBI:29035"/>
        <label>1</label>
    </ligand>
</feature>
<gene>
    <name evidence="6" type="primary">speB</name>
    <name evidence="6" type="ORF">E7027_02735</name>
</gene>
<dbReference type="Proteomes" id="UP000725649">
    <property type="component" value="Unassembled WGS sequence"/>
</dbReference>
<evidence type="ECO:0000313" key="6">
    <source>
        <dbReference type="EMBL" id="MBE6421042.1"/>
    </source>
</evidence>
<dbReference type="Pfam" id="PF00491">
    <property type="entry name" value="Arginase"/>
    <property type="match status" value="1"/>
</dbReference>